<reference evidence="2" key="1">
    <citation type="submission" date="2005-01" db="EMBL/GenBank/DDBJ databases">
        <title>Bacterial diversity of a German forest soil, as assessed by nifH, nosZ, and SSU clone libraries and tRFLP.</title>
        <authorList>
            <person name="Roesch C."/>
            <person name="Bruns J."/>
            <person name="Mounier E."/>
            <person name="Backhausen S."/>
            <person name="Bothe H."/>
        </authorList>
    </citation>
    <scope>NUCLEOTIDE SEQUENCE</scope>
</reference>
<proteinExistence type="predicted"/>
<feature type="compositionally biased region" description="Basic residues" evidence="1">
    <location>
        <begin position="56"/>
        <end position="86"/>
    </location>
</feature>
<evidence type="ECO:0000313" key="2">
    <source>
        <dbReference type="EMBL" id="AAX10428.1"/>
    </source>
</evidence>
<sequence length="118" mass="12783">HPEHGGGPGGNGTEGHGGRLRPQGGLHPAAPGWPGTEIGPRHPARGGRGGGARGHPQGRVRRHLVRRIRRPGAGCRLRRPRNHHLHQPVGSPRCVRGGPEAGLRLLRRARRRGLRRLR</sequence>
<feature type="non-terminal residue" evidence="2">
    <location>
        <position position="118"/>
    </location>
</feature>
<accession>Q5D3W7</accession>
<feature type="compositionally biased region" description="Gly residues" evidence="1">
    <location>
        <begin position="1"/>
        <end position="15"/>
    </location>
</feature>
<feature type="region of interest" description="Disordered" evidence="1">
    <location>
        <begin position="1"/>
        <end position="99"/>
    </location>
</feature>
<name>Q5D3W7_9BACT</name>
<gene>
    <name evidence="2" type="primary">nifH</name>
</gene>
<organism evidence="2">
    <name type="scientific">uncultured forest soil bacterium</name>
    <dbReference type="NCBI Taxonomy" id="169009"/>
    <lineage>
        <taxon>Bacteria</taxon>
        <taxon>environmental samples</taxon>
    </lineage>
</organism>
<evidence type="ECO:0000256" key="1">
    <source>
        <dbReference type="SAM" id="MobiDB-lite"/>
    </source>
</evidence>
<feature type="non-terminal residue" evidence="2">
    <location>
        <position position="1"/>
    </location>
</feature>
<dbReference type="AlphaFoldDB" id="Q5D3W7"/>
<dbReference type="EMBL" id="AY912791">
    <property type="protein sequence ID" value="AAX10428.1"/>
    <property type="molecule type" value="Genomic_DNA"/>
</dbReference>
<protein>
    <submittedName>
        <fullName evidence="2">Dinitrogenase reductase</fullName>
    </submittedName>
</protein>